<protein>
    <submittedName>
        <fullName evidence="2">Uncharacterized protein</fullName>
    </submittedName>
</protein>
<evidence type="ECO:0000256" key="1">
    <source>
        <dbReference type="SAM" id="MobiDB-lite"/>
    </source>
</evidence>
<gene>
    <name evidence="2" type="ORF">B0J13DRAFT_539113</name>
</gene>
<sequence length="498" mass="55422">MEASRANFDSSHPQMSLATMEVAEMPAMKQLTSEIASSRAPKVKIRRYGRADYDEFEESTLGPHLCVGSSNIGKAEIDCKYHWRKAAWGVLGTHETPAGILYMDIAFRQPPGHWLHTASVFITMSETETSYALLKRGLKRDSICVSSIDDNSVQMTEHFGPRTLVGIPSIESRTQSTKLTPTFGFTGIEVGGVGFESNTSKDMTGQWVFQGSLRKPKDGNSYRTLQWDLTPNELDGKHLSRQEFSTAFAFQHRQRPVYMRVEIDGRLGSRCKRMQQKFSTKLGKQDKSTLTHIHFGEGFKFTKCLDEAAQSLNSSMELENLRKTPRELPDSIPAEDVGPKSPSLLFFETDAQSKNAVLGDKIEAAEDALTIALRRCLEEGPGSDLTLEETSQNSEKGVEDTTSNSSIDAISLNWSLEERNGEEMCVAIARVIVFFLSCIVAAGEFLSQLPAQAALTWRLVSEQPWDKIHVVGPKVITHVMNAEDDVKPQMVANEQTEQ</sequence>
<feature type="region of interest" description="Disordered" evidence="1">
    <location>
        <begin position="382"/>
        <end position="402"/>
    </location>
</feature>
<evidence type="ECO:0000313" key="3">
    <source>
        <dbReference type="Proteomes" id="UP000717696"/>
    </source>
</evidence>
<dbReference type="OrthoDB" id="3922785at2759"/>
<dbReference type="AlphaFoldDB" id="A0A9P9FAR3"/>
<name>A0A9P9FAR3_9HYPO</name>
<proteinExistence type="predicted"/>
<reference evidence="2" key="1">
    <citation type="journal article" date="2021" name="Nat. Commun.">
        <title>Genetic determinants of endophytism in the Arabidopsis root mycobiome.</title>
        <authorList>
            <person name="Mesny F."/>
            <person name="Miyauchi S."/>
            <person name="Thiergart T."/>
            <person name="Pickel B."/>
            <person name="Atanasova L."/>
            <person name="Karlsson M."/>
            <person name="Huettel B."/>
            <person name="Barry K.W."/>
            <person name="Haridas S."/>
            <person name="Chen C."/>
            <person name="Bauer D."/>
            <person name="Andreopoulos W."/>
            <person name="Pangilinan J."/>
            <person name="LaButti K."/>
            <person name="Riley R."/>
            <person name="Lipzen A."/>
            <person name="Clum A."/>
            <person name="Drula E."/>
            <person name="Henrissat B."/>
            <person name="Kohler A."/>
            <person name="Grigoriev I.V."/>
            <person name="Martin F.M."/>
            <person name="Hacquard S."/>
        </authorList>
    </citation>
    <scope>NUCLEOTIDE SEQUENCE</scope>
    <source>
        <strain evidence="2">MPI-CAGE-AT-0021</strain>
    </source>
</reference>
<evidence type="ECO:0000313" key="2">
    <source>
        <dbReference type="EMBL" id="KAH7159525.1"/>
    </source>
</evidence>
<organism evidence="2 3">
    <name type="scientific">Dactylonectria estremocensis</name>
    <dbReference type="NCBI Taxonomy" id="1079267"/>
    <lineage>
        <taxon>Eukaryota</taxon>
        <taxon>Fungi</taxon>
        <taxon>Dikarya</taxon>
        <taxon>Ascomycota</taxon>
        <taxon>Pezizomycotina</taxon>
        <taxon>Sordariomycetes</taxon>
        <taxon>Hypocreomycetidae</taxon>
        <taxon>Hypocreales</taxon>
        <taxon>Nectriaceae</taxon>
        <taxon>Dactylonectria</taxon>
    </lineage>
</organism>
<accession>A0A9P9FAR3</accession>
<dbReference type="Proteomes" id="UP000717696">
    <property type="component" value="Unassembled WGS sequence"/>
</dbReference>
<dbReference type="EMBL" id="JAGMUU010000002">
    <property type="protein sequence ID" value="KAH7159525.1"/>
    <property type="molecule type" value="Genomic_DNA"/>
</dbReference>
<comment type="caution">
    <text evidence="2">The sequence shown here is derived from an EMBL/GenBank/DDBJ whole genome shotgun (WGS) entry which is preliminary data.</text>
</comment>
<keyword evidence="3" id="KW-1185">Reference proteome</keyword>
<feature type="compositionally biased region" description="Polar residues" evidence="1">
    <location>
        <begin position="388"/>
        <end position="402"/>
    </location>
</feature>